<dbReference type="Proteomes" id="UP000290289">
    <property type="component" value="Chromosome 11"/>
</dbReference>
<evidence type="ECO:0000313" key="1">
    <source>
        <dbReference type="EMBL" id="RXH85273.1"/>
    </source>
</evidence>
<evidence type="ECO:0000313" key="2">
    <source>
        <dbReference type="Proteomes" id="UP000290289"/>
    </source>
</evidence>
<dbReference type="Gramene" id="mRNA:MD11G0014600">
    <property type="protein sequence ID" value="mRNA:MD11G0014600"/>
    <property type="gene ID" value="MD11G0014600"/>
</dbReference>
<proteinExistence type="predicted"/>
<sequence>MRMTRGKEGGMKIDGNGNSGYIEKLGYNGNFKFATEDVDWTRKRCQKRRCHYASIKDQIWAF</sequence>
<dbReference type="EMBL" id="RDQH01000337">
    <property type="protein sequence ID" value="RXH85273.1"/>
    <property type="molecule type" value="Genomic_DNA"/>
</dbReference>
<keyword evidence="2" id="KW-1185">Reference proteome</keyword>
<reference evidence="1 2" key="1">
    <citation type="submission" date="2018-10" db="EMBL/GenBank/DDBJ databases">
        <title>A high-quality apple genome assembly.</title>
        <authorList>
            <person name="Hu J."/>
        </authorList>
    </citation>
    <scope>NUCLEOTIDE SEQUENCE [LARGE SCALE GENOMIC DNA]</scope>
    <source>
        <strain evidence="2">cv. HFTH1</strain>
        <tissue evidence="1">Young leaf</tissue>
    </source>
</reference>
<protein>
    <submittedName>
        <fullName evidence="1">Uncharacterized protein</fullName>
    </submittedName>
</protein>
<accession>A0A498IV73</accession>
<gene>
    <name evidence="1" type="ORF">DVH24_042041</name>
</gene>
<name>A0A498IV73_MALDO</name>
<organism evidence="1 2">
    <name type="scientific">Malus domestica</name>
    <name type="common">Apple</name>
    <name type="synonym">Pyrus malus</name>
    <dbReference type="NCBI Taxonomy" id="3750"/>
    <lineage>
        <taxon>Eukaryota</taxon>
        <taxon>Viridiplantae</taxon>
        <taxon>Streptophyta</taxon>
        <taxon>Embryophyta</taxon>
        <taxon>Tracheophyta</taxon>
        <taxon>Spermatophyta</taxon>
        <taxon>Magnoliopsida</taxon>
        <taxon>eudicotyledons</taxon>
        <taxon>Gunneridae</taxon>
        <taxon>Pentapetalae</taxon>
        <taxon>rosids</taxon>
        <taxon>fabids</taxon>
        <taxon>Rosales</taxon>
        <taxon>Rosaceae</taxon>
        <taxon>Amygdaloideae</taxon>
        <taxon>Maleae</taxon>
        <taxon>Malus</taxon>
    </lineage>
</organism>
<comment type="caution">
    <text evidence="1">The sequence shown here is derived from an EMBL/GenBank/DDBJ whole genome shotgun (WGS) entry which is preliminary data.</text>
</comment>
<dbReference type="AlphaFoldDB" id="A0A498IV73"/>